<dbReference type="InterPro" id="IPR001484">
    <property type="entry name" value="Pyrokinin_CS"/>
</dbReference>
<dbReference type="Proteomes" id="UP001153737">
    <property type="component" value="Chromosome 3"/>
</dbReference>
<dbReference type="AlphaFoldDB" id="A0A9P0DNP9"/>
<reference evidence="7" key="1">
    <citation type="submission" date="2022-01" db="EMBL/GenBank/DDBJ databases">
        <authorList>
            <person name="King R."/>
        </authorList>
    </citation>
    <scope>NUCLEOTIDE SEQUENCE</scope>
</reference>
<dbReference type="GO" id="GO:0005184">
    <property type="term" value="F:neuropeptide hormone activity"/>
    <property type="evidence" value="ECO:0007669"/>
    <property type="project" value="InterPro"/>
</dbReference>
<proteinExistence type="inferred from homology"/>
<dbReference type="GO" id="GO:0005576">
    <property type="term" value="C:extracellular region"/>
    <property type="evidence" value="ECO:0007669"/>
    <property type="project" value="UniProtKB-SubCell"/>
</dbReference>
<accession>A0A9P0DNP9</accession>
<evidence type="ECO:0000256" key="4">
    <source>
        <dbReference type="ARBA" id="ARBA00022815"/>
    </source>
</evidence>
<name>A0A9P0DNP9_PHACE</name>
<evidence type="ECO:0000256" key="1">
    <source>
        <dbReference type="ARBA" id="ARBA00004613"/>
    </source>
</evidence>
<keyword evidence="8" id="KW-1185">Reference proteome</keyword>
<evidence type="ECO:0000256" key="3">
    <source>
        <dbReference type="ARBA" id="ARBA00022525"/>
    </source>
</evidence>
<evidence type="ECO:0000256" key="2">
    <source>
        <dbReference type="ARBA" id="ARBA00007714"/>
    </source>
</evidence>
<evidence type="ECO:0000256" key="6">
    <source>
        <dbReference type="SAM" id="MobiDB-lite"/>
    </source>
</evidence>
<keyword evidence="5" id="KW-0527">Neuropeptide</keyword>
<evidence type="ECO:0000256" key="5">
    <source>
        <dbReference type="ARBA" id="ARBA00023320"/>
    </source>
</evidence>
<keyword evidence="4" id="KW-0027">Amidation</keyword>
<feature type="region of interest" description="Disordered" evidence="6">
    <location>
        <begin position="64"/>
        <end position="100"/>
    </location>
</feature>
<comment type="subcellular location">
    <subcellularLocation>
        <location evidence="1">Secreted</location>
    </subcellularLocation>
</comment>
<comment type="similarity">
    <text evidence="2">Belongs to the pyrokinin family.</text>
</comment>
<organism evidence="7 8">
    <name type="scientific">Phaedon cochleariae</name>
    <name type="common">Mustard beetle</name>
    <dbReference type="NCBI Taxonomy" id="80249"/>
    <lineage>
        <taxon>Eukaryota</taxon>
        <taxon>Metazoa</taxon>
        <taxon>Ecdysozoa</taxon>
        <taxon>Arthropoda</taxon>
        <taxon>Hexapoda</taxon>
        <taxon>Insecta</taxon>
        <taxon>Pterygota</taxon>
        <taxon>Neoptera</taxon>
        <taxon>Endopterygota</taxon>
        <taxon>Coleoptera</taxon>
        <taxon>Polyphaga</taxon>
        <taxon>Cucujiformia</taxon>
        <taxon>Chrysomeloidea</taxon>
        <taxon>Chrysomelidae</taxon>
        <taxon>Chrysomelinae</taxon>
        <taxon>Chrysomelini</taxon>
        <taxon>Phaedon</taxon>
    </lineage>
</organism>
<protein>
    <submittedName>
        <fullName evidence="7">Uncharacterized protein</fullName>
    </submittedName>
</protein>
<evidence type="ECO:0000313" key="7">
    <source>
        <dbReference type="EMBL" id="CAH1160161.1"/>
    </source>
</evidence>
<dbReference type="OrthoDB" id="6430009at2759"/>
<dbReference type="PROSITE" id="PS00539">
    <property type="entry name" value="PYROKININ"/>
    <property type="match status" value="1"/>
</dbReference>
<evidence type="ECO:0000313" key="8">
    <source>
        <dbReference type="Proteomes" id="UP001153737"/>
    </source>
</evidence>
<gene>
    <name evidence="7" type="ORF">PHAECO_LOCUS7733</name>
</gene>
<sequence>MDHYLEGMAISIGSFPPSKGTLFVPNRKESRIARRYQENNSATRILPSGNMLKKPGIERMIPRIRRSWNDDDNPEKRSENNGVWFGPRLGRTLSNPDEMNSPPWIVINDIPLDLDHNDVDENEIPERIACK</sequence>
<dbReference type="EMBL" id="OU896709">
    <property type="protein sequence ID" value="CAH1160161.1"/>
    <property type="molecule type" value="Genomic_DNA"/>
</dbReference>
<keyword evidence="3" id="KW-0964">Secreted</keyword>
<dbReference type="GO" id="GO:0007218">
    <property type="term" value="P:neuropeptide signaling pathway"/>
    <property type="evidence" value="ECO:0007669"/>
    <property type="project" value="UniProtKB-KW"/>
</dbReference>
<reference evidence="7" key="2">
    <citation type="submission" date="2022-10" db="EMBL/GenBank/DDBJ databases">
        <authorList>
            <consortium name="ENA_rothamsted_submissions"/>
            <consortium name="culmorum"/>
            <person name="King R."/>
        </authorList>
    </citation>
    <scope>NUCLEOTIDE SEQUENCE</scope>
</reference>